<keyword evidence="1" id="KW-0472">Membrane</keyword>
<sequence length="147" mass="15722">MEQWILLLCAALGAGALRGVIGTGASLLLLPLLVPMFGVVEAIPIMANLSRAIAWWRSIAWKAVMAYALPGGWPEMLLGLLIMALVPLRRLVMKGIVSINLVQMPVVGAVVGFLTGLFLSTGPLVCRPFWRSASCAAPPSPPRRPLR</sequence>
<keyword evidence="1" id="KW-1133">Transmembrane helix</keyword>
<feature type="transmembrane region" description="Helical" evidence="1">
    <location>
        <begin position="28"/>
        <end position="47"/>
    </location>
</feature>
<evidence type="ECO:0000313" key="3">
    <source>
        <dbReference type="Proteomes" id="UP000547879"/>
    </source>
</evidence>
<dbReference type="Proteomes" id="UP000547879">
    <property type="component" value="Unassembled WGS sequence"/>
</dbReference>
<name>A0A7W9Y8F4_9HYPH</name>
<evidence type="ECO:0000313" key="2">
    <source>
        <dbReference type="EMBL" id="MBB6163343.1"/>
    </source>
</evidence>
<accession>A0A7W9Y8F4</accession>
<keyword evidence="1" id="KW-0812">Transmembrane</keyword>
<dbReference type="RefSeq" id="WP_244654502.1">
    <property type="nucleotide sequence ID" value="NZ_BMHW01000006.1"/>
</dbReference>
<protein>
    <submittedName>
        <fullName evidence="2">Putative membrane protein YfcA</fullName>
    </submittedName>
</protein>
<reference evidence="2 3" key="1">
    <citation type="submission" date="2020-08" db="EMBL/GenBank/DDBJ databases">
        <title>Genomic Encyclopedia of Type Strains, Phase IV (KMG-IV): sequencing the most valuable type-strain genomes for metagenomic binning, comparative biology and taxonomic classification.</title>
        <authorList>
            <person name="Goeker M."/>
        </authorList>
    </citation>
    <scope>NUCLEOTIDE SEQUENCE [LARGE SCALE GENOMIC DNA]</scope>
    <source>
        <strain evidence="2 3">DSM 100734</strain>
    </source>
</reference>
<dbReference type="AlphaFoldDB" id="A0A7W9Y8F4"/>
<gene>
    <name evidence="2" type="ORF">HNQ72_003183</name>
</gene>
<feature type="transmembrane region" description="Helical" evidence="1">
    <location>
        <begin position="59"/>
        <end position="86"/>
    </location>
</feature>
<keyword evidence="3" id="KW-1185">Reference proteome</keyword>
<feature type="transmembrane region" description="Helical" evidence="1">
    <location>
        <begin position="106"/>
        <end position="126"/>
    </location>
</feature>
<comment type="caution">
    <text evidence="2">The sequence shown here is derived from an EMBL/GenBank/DDBJ whole genome shotgun (WGS) entry which is preliminary data.</text>
</comment>
<organism evidence="2 3">
    <name type="scientific">Rhizobium wenxiniae</name>
    <dbReference type="NCBI Taxonomy" id="1737357"/>
    <lineage>
        <taxon>Bacteria</taxon>
        <taxon>Pseudomonadati</taxon>
        <taxon>Pseudomonadota</taxon>
        <taxon>Alphaproteobacteria</taxon>
        <taxon>Hyphomicrobiales</taxon>
        <taxon>Rhizobiaceae</taxon>
        <taxon>Rhizobium/Agrobacterium group</taxon>
        <taxon>Rhizobium</taxon>
    </lineage>
</organism>
<dbReference type="EMBL" id="JACHEG010000003">
    <property type="protein sequence ID" value="MBB6163343.1"/>
    <property type="molecule type" value="Genomic_DNA"/>
</dbReference>
<proteinExistence type="predicted"/>
<evidence type="ECO:0000256" key="1">
    <source>
        <dbReference type="SAM" id="Phobius"/>
    </source>
</evidence>